<evidence type="ECO:0000256" key="1">
    <source>
        <dbReference type="ARBA" id="ARBA00004141"/>
    </source>
</evidence>
<keyword evidence="2" id="KW-0812">Transmembrane</keyword>
<evidence type="ECO:0000313" key="6">
    <source>
        <dbReference type="EMBL" id="RAH81762.1"/>
    </source>
</evidence>
<dbReference type="SUPFAM" id="SSF144083">
    <property type="entry name" value="Magnesium transport protein CorA, transmembrane region"/>
    <property type="match status" value="1"/>
</dbReference>
<protein>
    <submittedName>
        <fullName evidence="6">Uncharacterized protein</fullName>
    </submittedName>
</protein>
<dbReference type="Proteomes" id="UP000249497">
    <property type="component" value="Unassembled WGS sequence"/>
</dbReference>
<evidence type="ECO:0000256" key="5">
    <source>
        <dbReference type="SAM" id="MobiDB-lite"/>
    </source>
</evidence>
<dbReference type="OrthoDB" id="4441066at2759"/>
<dbReference type="RefSeq" id="XP_025527656.1">
    <property type="nucleotide sequence ID" value="XM_025673644.1"/>
</dbReference>
<dbReference type="EMBL" id="KZ824793">
    <property type="protein sequence ID" value="RAH81762.1"/>
    <property type="molecule type" value="Genomic_DNA"/>
</dbReference>
<gene>
    <name evidence="6" type="ORF">BO86DRAFT_399598</name>
</gene>
<reference evidence="6 7" key="1">
    <citation type="submission" date="2018-02" db="EMBL/GenBank/DDBJ databases">
        <title>The genomes of Aspergillus section Nigri reveals drivers in fungal speciation.</title>
        <authorList>
            <consortium name="DOE Joint Genome Institute"/>
            <person name="Vesth T.C."/>
            <person name="Nybo J."/>
            <person name="Theobald S."/>
            <person name="Brandl J."/>
            <person name="Frisvad J.C."/>
            <person name="Nielsen K.F."/>
            <person name="Lyhne E.K."/>
            <person name="Kogle M.E."/>
            <person name="Kuo A."/>
            <person name="Riley R."/>
            <person name="Clum A."/>
            <person name="Nolan M."/>
            <person name="Lipzen A."/>
            <person name="Salamov A."/>
            <person name="Henrissat B."/>
            <person name="Wiebenga A."/>
            <person name="De vries R.P."/>
            <person name="Grigoriev I.V."/>
            <person name="Mortensen U.H."/>
            <person name="Andersen M.R."/>
            <person name="Baker S.E."/>
        </authorList>
    </citation>
    <scope>NUCLEOTIDE SEQUENCE [LARGE SCALE GENOMIC DNA]</scope>
    <source>
        <strain evidence="6 7">CBS 114.51</strain>
    </source>
</reference>
<evidence type="ECO:0000313" key="7">
    <source>
        <dbReference type="Proteomes" id="UP000249497"/>
    </source>
</evidence>
<name>A0A8T8X2A6_ASPJA</name>
<dbReference type="AlphaFoldDB" id="A0A8T8X2A6"/>
<sequence length="430" mass="47205">MVQLFASLADQFPRLNRLDFGQYFPNREGVSSTRSDNDFIYSYSLASAGRAEPRVYNDISHFQGTGQDQQAELAFLTGYPSPQWLNAVQFIQLVVPCIVFTGHEGRFIPADDLQQARFACAELLRQRSKSFFGRTETPAGQTIVRGVNIHSGEAMVLEHAITVCVQTNGEASKILVWSDAASDDISNYMPIPAVNGFRNWPVLSSAVRCSSRSTSTLRPGNREARPLAVLGVACKPCHTSHPDQRRGVIEHGRDLEYTKNVLVRWAAHFCALGQALDPNCPGNPLGAPRTHQIFPSRERMLTLKRRDLDFLVAEAQVLIELCDSGKATIMGNFSIAESKRTAEDSRLVGELTKLTNRLTFIFLPISFVTSVFGMNFKQFGQGPPGYLDLGGHHGALTGYVCDSRGMEDLGASPGREGMGQITPPRPLGGV</sequence>
<dbReference type="InterPro" id="IPR045863">
    <property type="entry name" value="CorA_TM1_TM2"/>
</dbReference>
<keyword evidence="4" id="KW-0472">Membrane</keyword>
<organism evidence="6 7">
    <name type="scientific">Aspergillus japonicus CBS 114.51</name>
    <dbReference type="NCBI Taxonomy" id="1448312"/>
    <lineage>
        <taxon>Eukaryota</taxon>
        <taxon>Fungi</taxon>
        <taxon>Dikarya</taxon>
        <taxon>Ascomycota</taxon>
        <taxon>Pezizomycotina</taxon>
        <taxon>Eurotiomycetes</taxon>
        <taxon>Eurotiomycetidae</taxon>
        <taxon>Eurotiales</taxon>
        <taxon>Aspergillaceae</taxon>
        <taxon>Aspergillus</taxon>
        <taxon>Aspergillus subgen. Circumdati</taxon>
    </lineage>
</organism>
<keyword evidence="7" id="KW-1185">Reference proteome</keyword>
<dbReference type="Gene3D" id="1.20.58.340">
    <property type="entry name" value="Magnesium transport protein CorA, transmembrane region"/>
    <property type="match status" value="1"/>
</dbReference>
<keyword evidence="3" id="KW-1133">Transmembrane helix</keyword>
<evidence type="ECO:0000256" key="3">
    <source>
        <dbReference type="ARBA" id="ARBA00022989"/>
    </source>
</evidence>
<feature type="region of interest" description="Disordered" evidence="5">
    <location>
        <begin position="411"/>
        <end position="430"/>
    </location>
</feature>
<proteinExistence type="predicted"/>
<comment type="subcellular location">
    <subcellularLocation>
        <location evidence="1">Membrane</location>
        <topology evidence="1">Multi-pass membrane protein</topology>
    </subcellularLocation>
</comment>
<dbReference type="GO" id="GO:0016020">
    <property type="term" value="C:membrane"/>
    <property type="evidence" value="ECO:0007669"/>
    <property type="project" value="UniProtKB-SubCell"/>
</dbReference>
<evidence type="ECO:0000256" key="2">
    <source>
        <dbReference type="ARBA" id="ARBA00022692"/>
    </source>
</evidence>
<dbReference type="GeneID" id="37177336"/>
<accession>A0A8T8X2A6</accession>
<evidence type="ECO:0000256" key="4">
    <source>
        <dbReference type="ARBA" id="ARBA00023136"/>
    </source>
</evidence>